<accession>A0A506UAH1</accession>
<dbReference type="InterPro" id="IPR002818">
    <property type="entry name" value="DJ-1/PfpI"/>
</dbReference>
<feature type="domain" description="HTH araC/xylS-type" evidence="3">
    <location>
        <begin position="231"/>
        <end position="329"/>
    </location>
</feature>
<dbReference type="AlphaFoldDB" id="A0A506UAH1"/>
<dbReference type="Pfam" id="PF12833">
    <property type="entry name" value="HTH_18"/>
    <property type="match status" value="1"/>
</dbReference>
<gene>
    <name evidence="4" type="ORF">FJU08_11120</name>
</gene>
<evidence type="ECO:0000313" key="5">
    <source>
        <dbReference type="Proteomes" id="UP000318801"/>
    </source>
</evidence>
<keyword evidence="5" id="KW-1185">Reference proteome</keyword>
<evidence type="ECO:0000313" key="4">
    <source>
        <dbReference type="EMBL" id="TPW30518.1"/>
    </source>
</evidence>
<keyword evidence="2" id="KW-0804">Transcription</keyword>
<dbReference type="InterPro" id="IPR009057">
    <property type="entry name" value="Homeodomain-like_sf"/>
</dbReference>
<sequence length="334" mass="36433">MRDMARHIPVFVLVQPRVLLLDIAGPIEVLRKANLVQKDVAFDVRYIGPSVETGTSIGLTLAGISPLPAVLPDGAMVVIPGSADEPLFGPQHDAGRDDAEERAIIDWLARAIRPGIRLVSICSGATLAARAGLLEGYSCTTHHATIEALAREAPTARVLENRIYVEDGERFSSAGITAGVDLMLAILAREAGHRTALEVARYLVVYLRRSGSDPQISPFLEGRNHIHPVIHRVQDAIAADPAADWSVAHISAMAGTSQRNLSRLFNAHVGMGVTDYVNRMRIALAREFVTGSNLAIEQIAERAGFSSTRHFRRVWQQFHDAPPRHARQPGRQQN</sequence>
<dbReference type="GO" id="GO:0043565">
    <property type="term" value="F:sequence-specific DNA binding"/>
    <property type="evidence" value="ECO:0007669"/>
    <property type="project" value="InterPro"/>
</dbReference>
<name>A0A506UAH1_9HYPH</name>
<dbReference type="OrthoDB" id="9793422at2"/>
<evidence type="ECO:0000259" key="3">
    <source>
        <dbReference type="PROSITE" id="PS01124"/>
    </source>
</evidence>
<protein>
    <submittedName>
        <fullName evidence="4">Helix-turn-helix domain-containing protein</fullName>
    </submittedName>
</protein>
<dbReference type="PROSITE" id="PS01124">
    <property type="entry name" value="HTH_ARAC_FAMILY_2"/>
    <property type="match status" value="1"/>
</dbReference>
<dbReference type="Gene3D" id="3.40.50.880">
    <property type="match status" value="1"/>
</dbReference>
<keyword evidence="1" id="KW-0805">Transcription regulation</keyword>
<evidence type="ECO:0000256" key="1">
    <source>
        <dbReference type="ARBA" id="ARBA00023015"/>
    </source>
</evidence>
<reference evidence="4 5" key="1">
    <citation type="submission" date="2019-06" db="EMBL/GenBank/DDBJ databases">
        <authorList>
            <person name="Li M."/>
        </authorList>
    </citation>
    <scope>NUCLEOTIDE SEQUENCE [LARGE SCALE GENOMIC DNA]</scope>
    <source>
        <strain evidence="4 5">BGMRC2036</strain>
    </source>
</reference>
<dbReference type="SMART" id="SM00342">
    <property type="entry name" value="HTH_ARAC"/>
    <property type="match status" value="1"/>
</dbReference>
<dbReference type="PANTHER" id="PTHR43130">
    <property type="entry name" value="ARAC-FAMILY TRANSCRIPTIONAL REGULATOR"/>
    <property type="match status" value="1"/>
</dbReference>
<dbReference type="SUPFAM" id="SSF46689">
    <property type="entry name" value="Homeodomain-like"/>
    <property type="match status" value="2"/>
</dbReference>
<dbReference type="Proteomes" id="UP000318801">
    <property type="component" value="Unassembled WGS sequence"/>
</dbReference>
<proteinExistence type="predicted"/>
<dbReference type="Pfam" id="PF01965">
    <property type="entry name" value="DJ-1_PfpI"/>
    <property type="match status" value="1"/>
</dbReference>
<dbReference type="Gene3D" id="1.10.10.60">
    <property type="entry name" value="Homeodomain-like"/>
    <property type="match status" value="1"/>
</dbReference>
<evidence type="ECO:0000256" key="2">
    <source>
        <dbReference type="ARBA" id="ARBA00023163"/>
    </source>
</evidence>
<dbReference type="PANTHER" id="PTHR43130:SF3">
    <property type="entry name" value="HTH-TYPE TRANSCRIPTIONAL REGULATOR RV1931C"/>
    <property type="match status" value="1"/>
</dbReference>
<dbReference type="EMBL" id="VHLG01000005">
    <property type="protein sequence ID" value="TPW30518.1"/>
    <property type="molecule type" value="Genomic_DNA"/>
</dbReference>
<dbReference type="GO" id="GO:0003700">
    <property type="term" value="F:DNA-binding transcription factor activity"/>
    <property type="evidence" value="ECO:0007669"/>
    <property type="project" value="InterPro"/>
</dbReference>
<comment type="caution">
    <text evidence="4">The sequence shown here is derived from an EMBL/GenBank/DDBJ whole genome shotgun (WGS) entry which is preliminary data.</text>
</comment>
<dbReference type="CDD" id="cd03137">
    <property type="entry name" value="GATase1_AraC_1"/>
    <property type="match status" value="1"/>
</dbReference>
<dbReference type="RefSeq" id="WP_141149088.1">
    <property type="nucleotide sequence ID" value="NZ_VHLG01000005.1"/>
</dbReference>
<organism evidence="4 5">
    <name type="scientific">Martelella alba</name>
    <dbReference type="NCBI Taxonomy" id="2590451"/>
    <lineage>
        <taxon>Bacteria</taxon>
        <taxon>Pseudomonadati</taxon>
        <taxon>Pseudomonadota</taxon>
        <taxon>Alphaproteobacteria</taxon>
        <taxon>Hyphomicrobiales</taxon>
        <taxon>Aurantimonadaceae</taxon>
        <taxon>Martelella</taxon>
    </lineage>
</organism>
<dbReference type="InterPro" id="IPR018060">
    <property type="entry name" value="HTH_AraC"/>
</dbReference>
<dbReference type="SUPFAM" id="SSF52317">
    <property type="entry name" value="Class I glutamine amidotransferase-like"/>
    <property type="match status" value="1"/>
</dbReference>
<dbReference type="InterPro" id="IPR052158">
    <property type="entry name" value="INH-QAR"/>
</dbReference>
<dbReference type="InterPro" id="IPR029062">
    <property type="entry name" value="Class_I_gatase-like"/>
</dbReference>